<comment type="caution">
    <text evidence="2">The sequence shown here is derived from an EMBL/GenBank/DDBJ whole genome shotgun (WGS) entry which is preliminary data.</text>
</comment>
<keyword evidence="3" id="KW-1185">Reference proteome</keyword>
<evidence type="ECO:0000256" key="1">
    <source>
        <dbReference type="SAM" id="SignalP"/>
    </source>
</evidence>
<proteinExistence type="predicted"/>
<evidence type="ECO:0000313" key="3">
    <source>
        <dbReference type="Proteomes" id="UP000801428"/>
    </source>
</evidence>
<dbReference type="EMBL" id="SWKU01000034">
    <property type="protein sequence ID" value="KAF2995231.1"/>
    <property type="molecule type" value="Genomic_DNA"/>
</dbReference>
<dbReference type="AlphaFoldDB" id="A0A9P4T693"/>
<reference evidence="2" key="1">
    <citation type="submission" date="2019-04" db="EMBL/GenBank/DDBJ databases">
        <title>Sequencing of skin fungus with MAO and IRED activity.</title>
        <authorList>
            <person name="Marsaioli A.J."/>
            <person name="Bonatto J.M.C."/>
            <person name="Reis Junior O."/>
        </authorList>
    </citation>
    <scope>NUCLEOTIDE SEQUENCE</scope>
    <source>
        <strain evidence="2">30M1</strain>
    </source>
</reference>
<accession>A0A9P4T693</accession>
<dbReference type="Proteomes" id="UP000801428">
    <property type="component" value="Unassembled WGS sequence"/>
</dbReference>
<organism evidence="2 3">
    <name type="scientific">Curvularia kusanoi</name>
    <name type="common">Cochliobolus kusanoi</name>
    <dbReference type="NCBI Taxonomy" id="90978"/>
    <lineage>
        <taxon>Eukaryota</taxon>
        <taxon>Fungi</taxon>
        <taxon>Dikarya</taxon>
        <taxon>Ascomycota</taxon>
        <taxon>Pezizomycotina</taxon>
        <taxon>Dothideomycetes</taxon>
        <taxon>Pleosporomycetidae</taxon>
        <taxon>Pleosporales</taxon>
        <taxon>Pleosporineae</taxon>
        <taxon>Pleosporaceae</taxon>
        <taxon>Curvularia</taxon>
    </lineage>
</organism>
<keyword evidence="1" id="KW-0732">Signal</keyword>
<sequence length="161" mass="17430">MQLTNFLPTLLAFLCILLPSALAYPEAILPATTTFPPIPSSLLPAVSSAYASAISSWVRTKTAVQDISAARAYFEYINTRKDIPEIVTATDRTTSYSTWPDWYKALPTDLKAYGEQIQKEQDELRASVIKKVTGGATRPGNLGVYVSGTIAVLVAGVAMAW</sequence>
<feature type="signal peptide" evidence="1">
    <location>
        <begin position="1"/>
        <end position="23"/>
    </location>
</feature>
<feature type="chain" id="PRO_5040292952" evidence="1">
    <location>
        <begin position="24"/>
        <end position="161"/>
    </location>
</feature>
<dbReference type="OrthoDB" id="5419608at2759"/>
<name>A0A9P4T693_CURKU</name>
<gene>
    <name evidence="2" type="ORF">E8E13_002464</name>
</gene>
<evidence type="ECO:0000313" key="2">
    <source>
        <dbReference type="EMBL" id="KAF2995231.1"/>
    </source>
</evidence>
<protein>
    <submittedName>
        <fullName evidence="2">Uncharacterized protein</fullName>
    </submittedName>
</protein>